<evidence type="ECO:0000313" key="2">
    <source>
        <dbReference type="Proteomes" id="UP001519308"/>
    </source>
</evidence>
<organism evidence="1 2">
    <name type="scientific">Clostridium punense</name>
    <dbReference type="NCBI Taxonomy" id="1054297"/>
    <lineage>
        <taxon>Bacteria</taxon>
        <taxon>Bacillati</taxon>
        <taxon>Bacillota</taxon>
        <taxon>Clostridia</taxon>
        <taxon>Eubacteriales</taxon>
        <taxon>Clostridiaceae</taxon>
        <taxon>Clostridium</taxon>
    </lineage>
</organism>
<sequence length="284" mass="32804">MIKVNKPNFIEYKQCQIIEACTYNMRNGVRLNNILSSKNSIVQASLNYDQLANQGKLSTISTHNSVSGGATKDDMVWLYDAKFVQDGGRKYYNKIMLLPTNGICPMCGKRTVSTLDHYLPKTKYPTYAVTAFNLLASCSECNKVKLTKTIASREEETIHPYYDDFNDEVWLKAVIIEEFPIGFIFTVYKPDTWIDEKFKRAKNHFATFRLSSLYSAHAADIFSSYKIQLKRLYRRRGIEAIREDLEDRMVSNREVRLNSWEAAVYAALLNSSWFFDTYIPAEMS</sequence>
<evidence type="ECO:0000313" key="1">
    <source>
        <dbReference type="EMBL" id="MBP2021502.1"/>
    </source>
</evidence>
<name>A0ABS4K145_9CLOT</name>
<dbReference type="Proteomes" id="UP001519308">
    <property type="component" value="Unassembled WGS sequence"/>
</dbReference>
<keyword evidence="2" id="KW-1185">Reference proteome</keyword>
<reference evidence="1 2" key="1">
    <citation type="submission" date="2021-03" db="EMBL/GenBank/DDBJ databases">
        <title>Genomic Encyclopedia of Type Strains, Phase IV (KMG-IV): sequencing the most valuable type-strain genomes for metagenomic binning, comparative biology and taxonomic classification.</title>
        <authorList>
            <person name="Goeker M."/>
        </authorList>
    </citation>
    <scope>NUCLEOTIDE SEQUENCE [LARGE SCALE GENOMIC DNA]</scope>
    <source>
        <strain evidence="1 2">DSM 28650</strain>
    </source>
</reference>
<comment type="caution">
    <text evidence="1">The sequence shown here is derived from an EMBL/GenBank/DDBJ whole genome shotgun (WGS) entry which is preliminary data.</text>
</comment>
<dbReference type="Gene3D" id="1.10.30.50">
    <property type="match status" value="1"/>
</dbReference>
<protein>
    <recommendedName>
        <fullName evidence="3">HNH endonuclease</fullName>
    </recommendedName>
</protein>
<dbReference type="EMBL" id="JAGGLL010000008">
    <property type="protein sequence ID" value="MBP2021502.1"/>
    <property type="molecule type" value="Genomic_DNA"/>
</dbReference>
<accession>A0ABS4K145</accession>
<evidence type="ECO:0008006" key="3">
    <source>
        <dbReference type="Google" id="ProtNLM"/>
    </source>
</evidence>
<proteinExistence type="predicted"/>
<dbReference type="RefSeq" id="WP_021283628.1">
    <property type="nucleotide sequence ID" value="NZ_JAGGLL010000008.1"/>
</dbReference>
<gene>
    <name evidence="1" type="ORF">J2Z44_001298</name>
</gene>